<dbReference type="Gene3D" id="3.90.180.10">
    <property type="entry name" value="Medium-chain alcohol dehydrogenases, catalytic domain"/>
    <property type="match status" value="1"/>
</dbReference>
<dbReference type="Pfam" id="PF00107">
    <property type="entry name" value="ADH_zinc_N"/>
    <property type="match status" value="1"/>
</dbReference>
<dbReference type="Gene3D" id="3.40.50.720">
    <property type="entry name" value="NAD(P)-binding Rossmann-like Domain"/>
    <property type="match status" value="1"/>
</dbReference>
<dbReference type="SUPFAM" id="SSF50129">
    <property type="entry name" value="GroES-like"/>
    <property type="match status" value="1"/>
</dbReference>
<evidence type="ECO:0000313" key="5">
    <source>
        <dbReference type="Proteomes" id="UP000022910"/>
    </source>
</evidence>
<dbReference type="FunFam" id="3.40.50.720:FF:000121">
    <property type="entry name" value="Prostaglandin reductase 2"/>
    <property type="match status" value="1"/>
</dbReference>
<proteinExistence type="predicted"/>
<dbReference type="EMBL" id="JEMT01004645">
    <property type="protein sequence ID" value="EXX79263.1"/>
    <property type="molecule type" value="Genomic_DNA"/>
</dbReference>
<dbReference type="GO" id="GO:0016628">
    <property type="term" value="F:oxidoreductase activity, acting on the CH-CH group of donors, NAD or NADP as acceptor"/>
    <property type="evidence" value="ECO:0007669"/>
    <property type="project" value="InterPro"/>
</dbReference>
<accession>A0A015NIK2</accession>
<sequence>MTIISNKGVVLKAHPKGMPKVDEHFELVDRTIDIENLKLGENEFVLRNLYLSLDPYVRLTLKEHEPKHERTINKASKKQLVQIGQIIIGAGVSEIIKTNNPNFKVGDLVYALNLGWEEYSHIKSDATSNFFFINKDLLKDIPLSYFASFIKRGGLAPYASLKYIGKPKEGETIFVSAAAGFVGQLVGQIAKIKGLRVVGSAGSDEKVDYLLNELKFDAAFNYKKTDLNKALSEYCPNGIDIYYENVGGQTLETVLNHCNQFSRIVVCGMISQYNLPFNEKYGVKNLEIIFLRSITMQGFIVSQYLGTDIQNEFEKDFTEWIKAGKIVYREKVIDGIENIAEGFVNLFDGRNIGRTIVKVSDY</sequence>
<evidence type="ECO:0000256" key="1">
    <source>
        <dbReference type="ARBA" id="ARBA00023002"/>
    </source>
</evidence>
<protein>
    <recommendedName>
        <fullName evidence="6">NAD(P)-binding protein</fullName>
    </recommendedName>
</protein>
<dbReference type="InterPro" id="IPR013149">
    <property type="entry name" value="ADH-like_C"/>
</dbReference>
<dbReference type="SUPFAM" id="SSF51735">
    <property type="entry name" value="NAD(P)-binding Rossmann-fold domains"/>
    <property type="match status" value="1"/>
</dbReference>
<dbReference type="HOGENOM" id="CLU_026673_29_2_1"/>
<feature type="domain" description="Alcohol dehydrogenase-like C-terminal" evidence="2">
    <location>
        <begin position="182"/>
        <end position="320"/>
    </location>
</feature>
<dbReference type="InterPro" id="IPR011032">
    <property type="entry name" value="GroES-like_sf"/>
</dbReference>
<evidence type="ECO:0000313" key="4">
    <source>
        <dbReference type="EMBL" id="EXX79263.1"/>
    </source>
</evidence>
<dbReference type="InterPro" id="IPR036291">
    <property type="entry name" value="NAD(P)-bd_dom_sf"/>
</dbReference>
<organism evidence="4 5">
    <name type="scientific">Rhizophagus irregularis (strain DAOM 197198w)</name>
    <name type="common">Glomus intraradices</name>
    <dbReference type="NCBI Taxonomy" id="1432141"/>
    <lineage>
        <taxon>Eukaryota</taxon>
        <taxon>Fungi</taxon>
        <taxon>Fungi incertae sedis</taxon>
        <taxon>Mucoromycota</taxon>
        <taxon>Glomeromycotina</taxon>
        <taxon>Glomeromycetes</taxon>
        <taxon>Glomerales</taxon>
        <taxon>Glomeraceae</taxon>
        <taxon>Rhizophagus</taxon>
    </lineage>
</organism>
<keyword evidence="5" id="KW-1185">Reference proteome</keyword>
<evidence type="ECO:0000259" key="2">
    <source>
        <dbReference type="Pfam" id="PF00107"/>
    </source>
</evidence>
<dbReference type="Pfam" id="PF16884">
    <property type="entry name" value="ADH_N_2"/>
    <property type="match status" value="1"/>
</dbReference>
<dbReference type="InterPro" id="IPR041694">
    <property type="entry name" value="ADH_N_2"/>
</dbReference>
<dbReference type="PANTHER" id="PTHR43205:SF7">
    <property type="entry name" value="PROSTAGLANDIN REDUCTASE 1"/>
    <property type="match status" value="1"/>
</dbReference>
<gene>
    <name evidence="4" type="ORF">RirG_007330</name>
</gene>
<dbReference type="InterPro" id="IPR045010">
    <property type="entry name" value="MDR_fam"/>
</dbReference>
<dbReference type="STRING" id="1432141.A0A015NIK2"/>
<dbReference type="Proteomes" id="UP000022910">
    <property type="component" value="Unassembled WGS sequence"/>
</dbReference>
<dbReference type="AlphaFoldDB" id="A0A015NIK2"/>
<dbReference type="OrthoDB" id="809632at2759"/>
<feature type="domain" description="Oxidoreductase N-terminal" evidence="3">
    <location>
        <begin position="8"/>
        <end position="125"/>
    </location>
</feature>
<name>A0A015NIK2_RHIIW</name>
<comment type="caution">
    <text evidence="4">The sequence shown here is derived from an EMBL/GenBank/DDBJ whole genome shotgun (WGS) entry which is preliminary data.</text>
</comment>
<evidence type="ECO:0000259" key="3">
    <source>
        <dbReference type="Pfam" id="PF16884"/>
    </source>
</evidence>
<evidence type="ECO:0008006" key="6">
    <source>
        <dbReference type="Google" id="ProtNLM"/>
    </source>
</evidence>
<dbReference type="PANTHER" id="PTHR43205">
    <property type="entry name" value="PROSTAGLANDIN REDUCTASE"/>
    <property type="match status" value="1"/>
</dbReference>
<dbReference type="CDD" id="cd05288">
    <property type="entry name" value="PGDH"/>
    <property type="match status" value="1"/>
</dbReference>
<reference evidence="4 5" key="1">
    <citation type="submission" date="2014-02" db="EMBL/GenBank/DDBJ databases">
        <title>Single nucleus genome sequencing reveals high similarity among nuclei of an endomycorrhizal fungus.</title>
        <authorList>
            <person name="Lin K."/>
            <person name="Geurts R."/>
            <person name="Zhang Z."/>
            <person name="Limpens E."/>
            <person name="Saunders D.G."/>
            <person name="Mu D."/>
            <person name="Pang E."/>
            <person name="Cao H."/>
            <person name="Cha H."/>
            <person name="Lin T."/>
            <person name="Zhou Q."/>
            <person name="Shang Y."/>
            <person name="Li Y."/>
            <person name="Ivanov S."/>
            <person name="Sharma T."/>
            <person name="Velzen R.V."/>
            <person name="Ruijter N.D."/>
            <person name="Aanen D.K."/>
            <person name="Win J."/>
            <person name="Kamoun S."/>
            <person name="Bisseling T."/>
            <person name="Huang S."/>
        </authorList>
    </citation>
    <scope>NUCLEOTIDE SEQUENCE [LARGE SCALE GENOMIC DNA]</scope>
    <source>
        <strain evidence="5">DAOM197198w</strain>
    </source>
</reference>
<keyword evidence="1" id="KW-0560">Oxidoreductase</keyword>
<dbReference type="OMA" id="MISDYNT"/>